<reference evidence="1" key="1">
    <citation type="journal article" date="2019" name="Sci. Rep.">
        <title>Draft genome of Tanacetum cinerariifolium, the natural source of mosquito coil.</title>
        <authorList>
            <person name="Yamashiro T."/>
            <person name="Shiraishi A."/>
            <person name="Satake H."/>
            <person name="Nakayama K."/>
        </authorList>
    </citation>
    <scope>NUCLEOTIDE SEQUENCE</scope>
</reference>
<dbReference type="AlphaFoldDB" id="A0A6L2KXK7"/>
<sequence length="111" mass="12903">MVYHFVKIVDNETVSVDGKLFIYRSIIFFTYRTLNNKLKSKTQFQKNLEAAEVVAKGQSTAQVVEDLLLLQTESRICDAEANTTSSVDVYWTMKMQIQAERHSRKLVRCHR</sequence>
<accession>A0A6L2KXK7</accession>
<comment type="caution">
    <text evidence="1">The sequence shown here is derived from an EMBL/GenBank/DDBJ whole genome shotgun (WGS) entry which is preliminary data.</text>
</comment>
<dbReference type="EMBL" id="BKCJ010003064">
    <property type="protein sequence ID" value="GEU52755.1"/>
    <property type="molecule type" value="Genomic_DNA"/>
</dbReference>
<name>A0A6L2KXK7_TANCI</name>
<gene>
    <name evidence="1" type="ORF">Tci_024733</name>
</gene>
<organism evidence="1">
    <name type="scientific">Tanacetum cinerariifolium</name>
    <name type="common">Dalmatian daisy</name>
    <name type="synonym">Chrysanthemum cinerariifolium</name>
    <dbReference type="NCBI Taxonomy" id="118510"/>
    <lineage>
        <taxon>Eukaryota</taxon>
        <taxon>Viridiplantae</taxon>
        <taxon>Streptophyta</taxon>
        <taxon>Embryophyta</taxon>
        <taxon>Tracheophyta</taxon>
        <taxon>Spermatophyta</taxon>
        <taxon>Magnoliopsida</taxon>
        <taxon>eudicotyledons</taxon>
        <taxon>Gunneridae</taxon>
        <taxon>Pentapetalae</taxon>
        <taxon>asterids</taxon>
        <taxon>campanulids</taxon>
        <taxon>Asterales</taxon>
        <taxon>Asteraceae</taxon>
        <taxon>Asteroideae</taxon>
        <taxon>Anthemideae</taxon>
        <taxon>Anthemidinae</taxon>
        <taxon>Tanacetum</taxon>
    </lineage>
</organism>
<protein>
    <submittedName>
        <fullName evidence="1">Uncharacterized protein</fullName>
    </submittedName>
</protein>
<evidence type="ECO:0000313" key="1">
    <source>
        <dbReference type="EMBL" id="GEU52755.1"/>
    </source>
</evidence>
<proteinExistence type="predicted"/>